<dbReference type="SUPFAM" id="SSF52540">
    <property type="entry name" value="P-loop containing nucleoside triphosphate hydrolases"/>
    <property type="match status" value="1"/>
</dbReference>
<sequence>MDKSRGVISPSHNDKDTGIQAVDAVLDPAAGSLLRSKLMTPQASADYLPRPQVQAVLAAHPHARLLLFSAPAGFGKTTALALLAEQRRAAGSAVAWFSLGKEDDNPSRFFQQLIKTLGAAVPGLGTHASGFLQNTMQVPVAAVLESLLVELTGLEGPLLLVLDDLHLLSDAEIFSALGRLVKMAPAHFTLAIGSRSLPPMNLATLRAKGWLLEIGLDELRLTEEETRHYLDRSGLALDEATLAALHSQTEGWLIGVHLASLWLRHQPQASDQVLAMGGDQAAVGDYLLTTVFEQLPTDLQDALLALGIASQLSGDLANALTGRNDGQALLERLETMQLFLLPLDRERQWYRFHHLFADFLRARLQAQDPERFRQLHFNASLWFTNHHMQNLAIEHACLAEDPEMLAALVDGCGLELINRGQLNQIYRWRQFVPDDIAERYPTLILADVWNRATELALPEANQMLDELLARWGGAGVQAPLSDKYLAALAVKAAIALQKDDLDLCVNLARKVEGLLGQHEAFLEVAMLVIGALALVILAQPEQARRLLALAQQRNHFLEGRYLDMQLGNVEILLSLEQGQVKQAQLLHEQMRAQLMPLFGEKSRALALPVIIESLIAYQQGRLDGLEERLRWALNHVDVIKPIDIYAQGMLFLARIQRMQDKPKEALASLVLMQNLAARNQSWRFYVQAVADEVTLILQEPATDRIKRAELRLKAVDWAKLAADYAKRGFNPVLWTQGLIRVRLQQARGHYSEALHEINQLRAQLQPGWHGLQRLRLDLLAALSYQRLGYQERAQSLLVQCLLSAEREDVRSLFVEEGDAIRLLLQQLEAAERQPALQGFIRSLLAIWPGQDIRKSQDVLEEGLTDREREVVLLAAKGLSNEEIGQQLSLALGTVKWHLHNIYEKLKVRNRTQAIRRARELGLLES</sequence>
<evidence type="ECO:0000256" key="2">
    <source>
        <dbReference type="ARBA" id="ARBA00023125"/>
    </source>
</evidence>
<dbReference type="Pfam" id="PF25873">
    <property type="entry name" value="WHD_MalT"/>
    <property type="match status" value="1"/>
</dbReference>
<evidence type="ECO:0000313" key="5">
    <source>
        <dbReference type="EMBL" id="BCG23767.1"/>
    </source>
</evidence>
<dbReference type="Gene3D" id="3.40.50.300">
    <property type="entry name" value="P-loop containing nucleotide triphosphate hydrolases"/>
    <property type="match status" value="1"/>
</dbReference>
<evidence type="ECO:0000256" key="1">
    <source>
        <dbReference type="ARBA" id="ARBA00023015"/>
    </source>
</evidence>
<gene>
    <name evidence="5" type="ORF">TUM18999_19580</name>
    <name evidence="6" type="ORF">TUM20286_15630</name>
</gene>
<evidence type="ECO:0000259" key="4">
    <source>
        <dbReference type="PROSITE" id="PS50043"/>
    </source>
</evidence>
<dbReference type="CDD" id="cd06170">
    <property type="entry name" value="LuxR_C_like"/>
    <property type="match status" value="1"/>
</dbReference>
<dbReference type="AlphaFoldDB" id="A0A6J4E1X7"/>
<dbReference type="SMART" id="SM00421">
    <property type="entry name" value="HTH_LUXR"/>
    <property type="match status" value="1"/>
</dbReference>
<dbReference type="Proteomes" id="UP000509383">
    <property type="component" value="Chromosome"/>
</dbReference>
<keyword evidence="3" id="KW-0804">Transcription</keyword>
<proteinExistence type="predicted"/>
<dbReference type="InterPro" id="IPR049945">
    <property type="entry name" value="AAA_22"/>
</dbReference>
<accession>A0A6J4E1X7</accession>
<keyword evidence="8" id="KW-1185">Reference proteome</keyword>
<reference evidence="5 7" key="1">
    <citation type="submission" date="2020-05" db="EMBL/GenBank/DDBJ databases">
        <title>Characterization of novel class B3 metallo-beta-lactamase from novel Pseudomonas species.</title>
        <authorList>
            <person name="Yamada K."/>
            <person name="Aoki K."/>
            <person name="Ishii Y."/>
        </authorList>
    </citation>
    <scope>NUCLEOTIDE SEQUENCE [LARGE SCALE GENOMIC DNA]</scope>
    <source>
        <strain evidence="5 7">TUM18999</strain>
        <strain evidence="6 8">TUM20286</strain>
    </source>
</reference>
<evidence type="ECO:0000313" key="6">
    <source>
        <dbReference type="EMBL" id="GJN51811.1"/>
    </source>
</evidence>
<dbReference type="Gene3D" id="1.10.10.10">
    <property type="entry name" value="Winged helix-like DNA-binding domain superfamily/Winged helix DNA-binding domain"/>
    <property type="match status" value="1"/>
</dbReference>
<dbReference type="Pfam" id="PF13401">
    <property type="entry name" value="AAA_22"/>
    <property type="match status" value="1"/>
</dbReference>
<dbReference type="InterPro" id="IPR000792">
    <property type="entry name" value="Tscrpt_reg_LuxR_C"/>
</dbReference>
<dbReference type="GO" id="GO:0006355">
    <property type="term" value="P:regulation of DNA-templated transcription"/>
    <property type="evidence" value="ECO:0007669"/>
    <property type="project" value="InterPro"/>
</dbReference>
<dbReference type="KEGG" id="ptw:TUM18999_19580"/>
<dbReference type="Proteomes" id="UP001054892">
    <property type="component" value="Unassembled WGS sequence"/>
</dbReference>
<dbReference type="PROSITE" id="PS00622">
    <property type="entry name" value="HTH_LUXR_1"/>
    <property type="match status" value="1"/>
</dbReference>
<dbReference type="InterPro" id="IPR016032">
    <property type="entry name" value="Sig_transdc_resp-reg_C-effctor"/>
</dbReference>
<dbReference type="EMBL" id="AP023189">
    <property type="protein sequence ID" value="BCG23767.1"/>
    <property type="molecule type" value="Genomic_DNA"/>
</dbReference>
<dbReference type="SUPFAM" id="SSF46894">
    <property type="entry name" value="C-terminal effector domain of the bipartite response regulators"/>
    <property type="match status" value="1"/>
</dbReference>
<dbReference type="InterPro" id="IPR011990">
    <property type="entry name" value="TPR-like_helical_dom_sf"/>
</dbReference>
<organism evidence="5 7">
    <name type="scientific">Pseudomonas tohonis</name>
    <dbReference type="NCBI Taxonomy" id="2725477"/>
    <lineage>
        <taxon>Bacteria</taxon>
        <taxon>Pseudomonadati</taxon>
        <taxon>Pseudomonadota</taxon>
        <taxon>Gammaproteobacteria</taxon>
        <taxon>Pseudomonadales</taxon>
        <taxon>Pseudomonadaceae</taxon>
        <taxon>Pseudomonas</taxon>
    </lineage>
</organism>
<keyword evidence="2" id="KW-0238">DNA-binding</keyword>
<dbReference type="PANTHER" id="PTHR44688">
    <property type="entry name" value="DNA-BINDING TRANSCRIPTIONAL ACTIVATOR DEVR_DOSR"/>
    <property type="match status" value="1"/>
</dbReference>
<name>A0A6J4E1X7_9PSED</name>
<dbReference type="PRINTS" id="PR00038">
    <property type="entry name" value="HTHLUXR"/>
</dbReference>
<protein>
    <submittedName>
        <fullName evidence="5">Helix-turn-helix transcriptional regulator</fullName>
    </submittedName>
</protein>
<evidence type="ECO:0000313" key="8">
    <source>
        <dbReference type="Proteomes" id="UP001054892"/>
    </source>
</evidence>
<dbReference type="InterPro" id="IPR059106">
    <property type="entry name" value="WHD_MalT"/>
</dbReference>
<dbReference type="EMBL" id="BQKM01000002">
    <property type="protein sequence ID" value="GJN51811.1"/>
    <property type="molecule type" value="Genomic_DNA"/>
</dbReference>
<feature type="domain" description="HTH luxR-type" evidence="4">
    <location>
        <begin position="856"/>
        <end position="921"/>
    </location>
</feature>
<dbReference type="InterPro" id="IPR027417">
    <property type="entry name" value="P-loop_NTPase"/>
</dbReference>
<evidence type="ECO:0000313" key="7">
    <source>
        <dbReference type="Proteomes" id="UP000509383"/>
    </source>
</evidence>
<dbReference type="PANTHER" id="PTHR44688:SF25">
    <property type="entry name" value="HTH LUXR-TYPE DOMAIN-CONTAINING PROTEIN"/>
    <property type="match status" value="1"/>
</dbReference>
<dbReference type="InterPro" id="IPR036388">
    <property type="entry name" value="WH-like_DNA-bd_sf"/>
</dbReference>
<dbReference type="Gene3D" id="1.25.40.10">
    <property type="entry name" value="Tetratricopeptide repeat domain"/>
    <property type="match status" value="1"/>
</dbReference>
<dbReference type="Pfam" id="PF00196">
    <property type="entry name" value="GerE"/>
    <property type="match status" value="1"/>
</dbReference>
<keyword evidence="1" id="KW-0805">Transcription regulation</keyword>
<evidence type="ECO:0000256" key="3">
    <source>
        <dbReference type="ARBA" id="ARBA00023163"/>
    </source>
</evidence>
<dbReference type="PROSITE" id="PS50043">
    <property type="entry name" value="HTH_LUXR_2"/>
    <property type="match status" value="1"/>
</dbReference>
<dbReference type="GO" id="GO:0003677">
    <property type="term" value="F:DNA binding"/>
    <property type="evidence" value="ECO:0007669"/>
    <property type="project" value="UniProtKB-KW"/>
</dbReference>
<dbReference type="GO" id="GO:0016887">
    <property type="term" value="F:ATP hydrolysis activity"/>
    <property type="evidence" value="ECO:0007669"/>
    <property type="project" value="InterPro"/>
</dbReference>